<dbReference type="AlphaFoldDB" id="B7P2X7"/>
<dbReference type="InParanoid" id="B7P2X7"/>
<evidence type="ECO:0000256" key="1">
    <source>
        <dbReference type="SAM" id="MobiDB-lite"/>
    </source>
</evidence>
<dbReference type="EMBL" id="ABJB010549943">
    <property type="status" value="NOT_ANNOTATED_CDS"/>
    <property type="molecule type" value="Genomic_DNA"/>
</dbReference>
<protein>
    <submittedName>
        <fullName evidence="2 3">Uncharacterized protein</fullName>
    </submittedName>
</protein>
<keyword evidence="4" id="KW-1185">Reference proteome</keyword>
<gene>
    <name evidence="2" type="ORF">IscW_ISCW024029</name>
</gene>
<evidence type="ECO:0000313" key="4">
    <source>
        <dbReference type="Proteomes" id="UP000001555"/>
    </source>
</evidence>
<name>B7P2X7_IXOSC</name>
<feature type="region of interest" description="Disordered" evidence="1">
    <location>
        <begin position="64"/>
        <end position="118"/>
    </location>
</feature>
<sequence>MLFRAHVQGASTIGHPGDVFDADRLPDHTRRGAPPTTHDPCRALTTVTGNSQAGHCAAIFYRASRHHHQRRQTQESVTLPKEKSALRAPCLQLRPPPKRSAKSVDQKSPGGGSRPQQRRLPIFPPLFLWILLRL</sequence>
<dbReference type="Proteomes" id="UP000001555">
    <property type="component" value="Unassembled WGS sequence"/>
</dbReference>
<feature type="region of interest" description="Disordered" evidence="1">
    <location>
        <begin position="1"/>
        <end position="41"/>
    </location>
</feature>
<dbReference type="HOGENOM" id="CLU_1898527_0_0_1"/>
<dbReference type="VEuPathDB" id="VectorBase:ISCI024029"/>
<evidence type="ECO:0000313" key="3">
    <source>
        <dbReference type="EnsemblMetazoa" id="ISCW024029-PA"/>
    </source>
</evidence>
<proteinExistence type="predicted"/>
<accession>B7P2X7</accession>
<reference evidence="2 4" key="1">
    <citation type="submission" date="2008-03" db="EMBL/GenBank/DDBJ databases">
        <title>Annotation of Ixodes scapularis.</title>
        <authorList>
            <consortium name="Ixodes scapularis Genome Project Consortium"/>
            <person name="Caler E."/>
            <person name="Hannick L.I."/>
            <person name="Bidwell S."/>
            <person name="Joardar V."/>
            <person name="Thiagarajan M."/>
            <person name="Amedeo P."/>
            <person name="Galinsky K.J."/>
            <person name="Schobel S."/>
            <person name="Inman J."/>
            <person name="Hostetler J."/>
            <person name="Miller J."/>
            <person name="Hammond M."/>
            <person name="Megy K."/>
            <person name="Lawson D."/>
            <person name="Kodira C."/>
            <person name="Sutton G."/>
            <person name="Meyer J."/>
            <person name="Hill C.A."/>
            <person name="Birren B."/>
            <person name="Nene V."/>
            <person name="Collins F."/>
            <person name="Alarcon-Chaidez F."/>
            <person name="Wikel S."/>
            <person name="Strausberg R."/>
        </authorList>
    </citation>
    <scope>NUCLEOTIDE SEQUENCE [LARGE SCALE GENOMIC DNA]</scope>
    <source>
        <strain evidence="4">Wikel</strain>
        <strain evidence="2">Wikel colony</strain>
    </source>
</reference>
<organism>
    <name type="scientific">Ixodes scapularis</name>
    <name type="common">Black-legged tick</name>
    <name type="synonym">Deer tick</name>
    <dbReference type="NCBI Taxonomy" id="6945"/>
    <lineage>
        <taxon>Eukaryota</taxon>
        <taxon>Metazoa</taxon>
        <taxon>Ecdysozoa</taxon>
        <taxon>Arthropoda</taxon>
        <taxon>Chelicerata</taxon>
        <taxon>Arachnida</taxon>
        <taxon>Acari</taxon>
        <taxon>Parasitiformes</taxon>
        <taxon>Ixodida</taxon>
        <taxon>Ixodoidea</taxon>
        <taxon>Ixodidae</taxon>
        <taxon>Ixodinae</taxon>
        <taxon>Ixodes</taxon>
    </lineage>
</organism>
<evidence type="ECO:0000313" key="2">
    <source>
        <dbReference type="EMBL" id="EEC00949.1"/>
    </source>
</evidence>
<feature type="compositionally biased region" description="Basic and acidic residues" evidence="1">
    <location>
        <begin position="21"/>
        <end position="30"/>
    </location>
</feature>
<reference evidence="3" key="2">
    <citation type="submission" date="2020-05" db="UniProtKB">
        <authorList>
            <consortium name="EnsemblMetazoa"/>
        </authorList>
    </citation>
    <scope>IDENTIFICATION</scope>
    <source>
        <strain evidence="3">wikel</strain>
    </source>
</reference>
<dbReference type="EMBL" id="DS624897">
    <property type="protein sequence ID" value="EEC00949.1"/>
    <property type="molecule type" value="Genomic_DNA"/>
</dbReference>
<dbReference type="VEuPathDB" id="VectorBase:ISCW024029"/>
<dbReference type="EnsemblMetazoa" id="ISCW024029-RA">
    <property type="protein sequence ID" value="ISCW024029-PA"/>
    <property type="gene ID" value="ISCW024029"/>
</dbReference>
<dbReference type="PaxDb" id="6945-B7P2X7"/>